<gene>
    <name evidence="2" type="ORF">C5468_07595</name>
</gene>
<accession>A0A4R4JI45</accession>
<evidence type="ECO:0000256" key="1">
    <source>
        <dbReference type="SAM" id="MobiDB-lite"/>
    </source>
</evidence>
<comment type="caution">
    <text evidence="2">The sequence shown here is derived from an EMBL/GenBank/DDBJ whole genome shotgun (WGS) entry which is preliminary data.</text>
</comment>
<organism evidence="2 3">
    <name type="scientific">Photorhabdus luminescens subsp. mexicana</name>
    <dbReference type="NCBI Taxonomy" id="2100167"/>
    <lineage>
        <taxon>Bacteria</taxon>
        <taxon>Pseudomonadati</taxon>
        <taxon>Pseudomonadota</taxon>
        <taxon>Gammaproteobacteria</taxon>
        <taxon>Enterobacterales</taxon>
        <taxon>Morganellaceae</taxon>
        <taxon>Photorhabdus</taxon>
    </lineage>
</organism>
<dbReference type="AlphaFoldDB" id="A0A4R4JI45"/>
<feature type="region of interest" description="Disordered" evidence="1">
    <location>
        <begin position="71"/>
        <end position="93"/>
    </location>
</feature>
<evidence type="ECO:0000313" key="2">
    <source>
        <dbReference type="EMBL" id="TDB53536.1"/>
    </source>
</evidence>
<protein>
    <submittedName>
        <fullName evidence="2">Uncharacterized protein</fullName>
    </submittedName>
</protein>
<evidence type="ECO:0000313" key="3">
    <source>
        <dbReference type="Proteomes" id="UP000295550"/>
    </source>
</evidence>
<reference evidence="2 3" key="1">
    <citation type="journal article" date="2019" name="Int. J. Syst. Evol. Microbiol.">
        <title>Photorhabdus khanii subsp. guanajuatensis subsp. nov., isolated from Heterorhabditis atacamensis, and Photorhabdus luminescens subsp. mexicana subsp. nov., isolated from Heterorhabditis mexicana entomopathogenic nematodes.</title>
        <authorList>
            <person name="Machado R.A.R."/>
            <person name="Bruno P."/>
            <person name="Arce C.C.M."/>
            <person name="Liechti N."/>
            <person name="Kohler A."/>
            <person name="Bernal J."/>
            <person name="Bruggmann R."/>
            <person name="Turlings T.C.J."/>
        </authorList>
    </citation>
    <scope>NUCLEOTIDE SEQUENCE [LARGE SCALE GENOMIC DNA]</scope>
    <source>
        <strain evidence="2 3">MEX47-22</strain>
    </source>
</reference>
<dbReference type="EMBL" id="PUJX01000006">
    <property type="protein sequence ID" value="TDB53536.1"/>
    <property type="molecule type" value="Genomic_DNA"/>
</dbReference>
<dbReference type="RefSeq" id="WP_132344671.1">
    <property type="nucleotide sequence ID" value="NZ_CAWOLF010000006.1"/>
</dbReference>
<proteinExistence type="predicted"/>
<name>A0A4R4JI45_PHOLU</name>
<dbReference type="Proteomes" id="UP000295550">
    <property type="component" value="Unassembled WGS sequence"/>
</dbReference>
<sequence length="995" mass="114242">MNNQDALFPIVRDDIAFDALLTQAKAVIEQQSSQCWSNTSENDPGITLLEACCYGASDLAYRHSLPLRDLLTPEGEPDKKKRTPRDGIFPQEFGPQKILTCGPITVEDYRRALLDLHSNDLSDAKTAGYFFFNDALLIREPENQRYEYWYNKQKREYSFINNATSDSERLTLRGNYWLYLLPSRKTEANQTQAQESLKTFLKDNRNLGESVSHIIWLQPIDLPLQIGIELNDDIQNIADIFAQVYMTAEQIVLQKPARYTTQAMTEQGYSHEEIFSGPYLRHGWIPELPQAKDYNHPTILNLSHLVNQLLAIKGVQNITQLTLELHQEDKTISPLPGDNWSWKITQGYYPRLWGDDPLTLITSPTSPLTITTKGGVTVIVSKQQIEEKIIAEPLINTLPELLNWGKHRKVLDYYPVSNKLPACYGLQTYANTQQQVQLHQFLLPFEQMLANRCAELDLLPKLLAFKQRGNTVYGTQWPFKANTVSQDVHQRIMPDLINKLNHDARIDNDDGIHEQNYKKELAILDYLLSYFGAQRATKSLTLNPRDFLSTQRGYLAQQPELTYQRNNIRIDKVSALQKRIAARLGLGGECFSETPDLANLPFYLIEHRQLLPVKPDAKLDTEQRPDSLEVEGDQIKITQQGTASQLLQGQVINLIIIEGDREFTLRGQMITEVKEDTFSLSIRNSAALEHNLNRVQQAFKQGNLRWRNSPVWLEDMDYQLVYASAAYQSNTKDERWITSSAQSPFPAMIKMGDEITLKYVITPSKPSKKTLVNIDLASDFELKAKVVKFDHIKGLILLKRNVDSRNDFPSEAKAWRYRWHFSSEEYAKTDRFSFVVSTVINRQLIESDRVDPYKLESWVKTEILAELPVHLSMIIHWLSPEHFRNFASTYKRWQNNGAPLGDEAYKILETLTLGRLPSASTGTGSMRIATKQQRIEVIGESGTEWNTEVIINNQLLYVPYAEKEIKMNTHLNNDNNENILTENFQIQSKGDKRKN</sequence>